<evidence type="ECO:0000313" key="3">
    <source>
        <dbReference type="Proteomes" id="UP000708208"/>
    </source>
</evidence>
<organism evidence="2 3">
    <name type="scientific">Allacma fusca</name>
    <dbReference type="NCBI Taxonomy" id="39272"/>
    <lineage>
        <taxon>Eukaryota</taxon>
        <taxon>Metazoa</taxon>
        <taxon>Ecdysozoa</taxon>
        <taxon>Arthropoda</taxon>
        <taxon>Hexapoda</taxon>
        <taxon>Collembola</taxon>
        <taxon>Symphypleona</taxon>
        <taxon>Sminthuridae</taxon>
        <taxon>Allacma</taxon>
    </lineage>
</organism>
<accession>A0A8J2PAX5</accession>
<sequence length="86" mass="9492">MGPSISALWKIGSLRDLKREEKPSRVGENQDCHFPSSEDNGPGKRKPRKKKADFDSETSSDSNMCTSCDIEPAPGGLVWGKLRSKK</sequence>
<feature type="compositionally biased region" description="Basic and acidic residues" evidence="1">
    <location>
        <begin position="19"/>
        <end position="31"/>
    </location>
</feature>
<protein>
    <submittedName>
        <fullName evidence="2">Uncharacterized protein</fullName>
    </submittedName>
</protein>
<evidence type="ECO:0000313" key="2">
    <source>
        <dbReference type="EMBL" id="CAG7730101.1"/>
    </source>
</evidence>
<dbReference type="EMBL" id="CAJVCH010188957">
    <property type="protein sequence ID" value="CAG7730101.1"/>
    <property type="molecule type" value="Genomic_DNA"/>
</dbReference>
<dbReference type="Proteomes" id="UP000708208">
    <property type="component" value="Unassembled WGS sequence"/>
</dbReference>
<comment type="caution">
    <text evidence="2">The sequence shown here is derived from an EMBL/GenBank/DDBJ whole genome shotgun (WGS) entry which is preliminary data.</text>
</comment>
<reference evidence="2" key="1">
    <citation type="submission" date="2021-06" db="EMBL/GenBank/DDBJ databases">
        <authorList>
            <person name="Hodson N. C."/>
            <person name="Mongue J. A."/>
            <person name="Jaron S. K."/>
        </authorList>
    </citation>
    <scope>NUCLEOTIDE SEQUENCE</scope>
</reference>
<gene>
    <name evidence="2" type="ORF">AFUS01_LOCUS18773</name>
</gene>
<name>A0A8J2PAX5_9HEXA</name>
<dbReference type="AlphaFoldDB" id="A0A8J2PAX5"/>
<proteinExistence type="predicted"/>
<feature type="compositionally biased region" description="Polar residues" evidence="1">
    <location>
        <begin position="57"/>
        <end position="66"/>
    </location>
</feature>
<feature type="region of interest" description="Disordered" evidence="1">
    <location>
        <begin position="19"/>
        <end position="67"/>
    </location>
</feature>
<evidence type="ECO:0000256" key="1">
    <source>
        <dbReference type="SAM" id="MobiDB-lite"/>
    </source>
</evidence>
<keyword evidence="3" id="KW-1185">Reference proteome</keyword>